<dbReference type="Pfam" id="PF03009">
    <property type="entry name" value="GDPD"/>
    <property type="match status" value="1"/>
</dbReference>
<dbReference type="Gene3D" id="3.20.20.190">
    <property type="entry name" value="Phosphatidylinositol (PI) phosphodiesterase"/>
    <property type="match status" value="1"/>
</dbReference>
<protein>
    <submittedName>
        <fullName evidence="3">Hydrolase</fullName>
    </submittedName>
</protein>
<reference evidence="3 4" key="1">
    <citation type="journal article" date="2019" name="Microbiol. Resour. Announc.">
        <title>Draft Genome Sequence of the Most Traditional epsilon-Poly-l-Lysine Producer, Streptomyces albulus NBRC14147.</title>
        <authorList>
            <person name="Yamanaka K."/>
            <person name="Hamano Y."/>
        </authorList>
    </citation>
    <scope>NUCLEOTIDE SEQUENCE [LARGE SCALE GENOMIC DNA]</scope>
    <source>
        <strain evidence="3 4">NBRC 14147</strain>
    </source>
</reference>
<keyword evidence="3" id="KW-0378">Hydrolase</keyword>
<dbReference type="AlphaFoldDB" id="A0A401R4U6"/>
<keyword evidence="1" id="KW-0732">Signal</keyword>
<dbReference type="GO" id="GO:0006629">
    <property type="term" value="P:lipid metabolic process"/>
    <property type="evidence" value="ECO:0007669"/>
    <property type="project" value="InterPro"/>
</dbReference>
<evidence type="ECO:0000313" key="3">
    <source>
        <dbReference type="EMBL" id="GCB92647.1"/>
    </source>
</evidence>
<dbReference type="PANTHER" id="PTHR46211:SF1">
    <property type="entry name" value="GLYCEROPHOSPHODIESTER PHOSPHODIESTERASE, CYTOPLASMIC"/>
    <property type="match status" value="1"/>
</dbReference>
<dbReference type="Proteomes" id="UP000288351">
    <property type="component" value="Unassembled WGS sequence"/>
</dbReference>
<dbReference type="EMBL" id="BHXC01000006">
    <property type="protein sequence ID" value="GCB92647.1"/>
    <property type="molecule type" value="Genomic_DNA"/>
</dbReference>
<dbReference type="PROSITE" id="PS51704">
    <property type="entry name" value="GP_PDE"/>
    <property type="match status" value="1"/>
</dbReference>
<dbReference type="PANTHER" id="PTHR46211">
    <property type="entry name" value="GLYCEROPHOSPHORYL DIESTER PHOSPHODIESTERASE"/>
    <property type="match status" value="1"/>
</dbReference>
<accession>A0A401R4U6</accession>
<gene>
    <name evidence="3" type="ORF">SALB_05418</name>
</gene>
<dbReference type="GO" id="GO:0008081">
    <property type="term" value="F:phosphoric diester hydrolase activity"/>
    <property type="evidence" value="ECO:0007669"/>
    <property type="project" value="InterPro"/>
</dbReference>
<feature type="domain" description="GP-PDE" evidence="2">
    <location>
        <begin position="64"/>
        <end position="307"/>
    </location>
</feature>
<dbReference type="RefSeq" id="WP_044378400.1">
    <property type="nucleotide sequence ID" value="NZ_BHXC01000006.1"/>
</dbReference>
<feature type="signal peptide" evidence="1">
    <location>
        <begin position="1"/>
        <end position="39"/>
    </location>
</feature>
<feature type="chain" id="PRO_5019292914" evidence="1">
    <location>
        <begin position="40"/>
        <end position="307"/>
    </location>
</feature>
<sequence>MVRRSVRVRGVVWLRRPLRVASGALASVVTLTVASSALASGPDGQQLATRGGKVVSLQAGGSAPFVIAHRGASRYAPENTLAAVDAAYRRGLVWVENDVQRTKDGRLIVLHDTTLNRTTNVAKVFPGRAPWRVGDFTAAEIARLDAGSWFGKRFAGEHVPTLADYLRRLDSHRQGLLLELKAPERYPGIERQTLRELRSLGWLDAAHLTNRLVIQSFCVRCVKRVHKLMPEARTGILGRPSLSKLRRYARFADQINPRMSEVGSRWARVVHGLHGPHGRRLEIYAWDVGAQASVRAVRGRGVEGVID</sequence>
<organism evidence="3 4">
    <name type="scientific">Streptomyces noursei</name>
    <name type="common">Streptomyces albulus</name>
    <dbReference type="NCBI Taxonomy" id="1971"/>
    <lineage>
        <taxon>Bacteria</taxon>
        <taxon>Bacillati</taxon>
        <taxon>Actinomycetota</taxon>
        <taxon>Actinomycetes</taxon>
        <taxon>Kitasatosporales</taxon>
        <taxon>Streptomycetaceae</taxon>
        <taxon>Streptomyces</taxon>
    </lineage>
</organism>
<dbReference type="InterPro" id="IPR017946">
    <property type="entry name" value="PLC-like_Pdiesterase_TIM-brl"/>
</dbReference>
<comment type="caution">
    <text evidence="3">The sequence shown here is derived from an EMBL/GenBank/DDBJ whole genome shotgun (WGS) entry which is preliminary data.</text>
</comment>
<dbReference type="InterPro" id="IPR030395">
    <property type="entry name" value="GP_PDE_dom"/>
</dbReference>
<dbReference type="SUPFAM" id="SSF51695">
    <property type="entry name" value="PLC-like phosphodiesterases"/>
    <property type="match status" value="1"/>
</dbReference>
<evidence type="ECO:0000256" key="1">
    <source>
        <dbReference type="SAM" id="SignalP"/>
    </source>
</evidence>
<name>A0A401R4U6_STRNR</name>
<evidence type="ECO:0000259" key="2">
    <source>
        <dbReference type="PROSITE" id="PS51704"/>
    </source>
</evidence>
<proteinExistence type="predicted"/>
<evidence type="ECO:0000313" key="4">
    <source>
        <dbReference type="Proteomes" id="UP000288351"/>
    </source>
</evidence>